<keyword evidence="2" id="KW-1185">Reference proteome</keyword>
<accession>A0ABQ6LPV7</accession>
<evidence type="ECO:0008006" key="3">
    <source>
        <dbReference type="Google" id="ProtNLM"/>
    </source>
</evidence>
<gene>
    <name evidence="1" type="ORF">LNKW23_17790</name>
</gene>
<evidence type="ECO:0000313" key="1">
    <source>
        <dbReference type="EMBL" id="GMG82566.1"/>
    </source>
</evidence>
<name>A0ABQ6LPV7_9RHOB</name>
<proteinExistence type="predicted"/>
<dbReference type="EMBL" id="BSYI01000011">
    <property type="protein sequence ID" value="GMG82566.1"/>
    <property type="molecule type" value="Genomic_DNA"/>
</dbReference>
<reference evidence="1 2" key="1">
    <citation type="submission" date="2023-04" db="EMBL/GenBank/DDBJ databases">
        <title>Marinoamorphus aggregata gen. nov., sp. Nov., isolate from tissue of brittle star Ophioplocus japonicus.</title>
        <authorList>
            <person name="Kawano K."/>
            <person name="Sawayama S."/>
            <person name="Nakagawa S."/>
        </authorList>
    </citation>
    <scope>NUCLEOTIDE SEQUENCE [LARGE SCALE GENOMIC DNA]</scope>
    <source>
        <strain evidence="1 2">NKW23</strain>
    </source>
</reference>
<sequence length="155" mass="17607">MDVDDDGAACKTPGGDTITYSNRDGRYLIHYSRLYNVECGRTKAIDNDNYHYDYRNRFIGSDRIDGKSVKHYDGDGNSIGESRVVSGGEVPQLKSNRLAGELERMAKRGGLADPRIAEKYQEIERIMSVCNTTYPPRWCQDSHIRVANLLRQLEN</sequence>
<protein>
    <recommendedName>
        <fullName evidence="3">RHS repeat-associated core domain-containing protein</fullName>
    </recommendedName>
</protein>
<comment type="caution">
    <text evidence="1">The sequence shown here is derived from an EMBL/GenBank/DDBJ whole genome shotgun (WGS) entry which is preliminary data.</text>
</comment>
<dbReference type="Proteomes" id="UP001239909">
    <property type="component" value="Unassembled WGS sequence"/>
</dbReference>
<evidence type="ECO:0000313" key="2">
    <source>
        <dbReference type="Proteomes" id="UP001239909"/>
    </source>
</evidence>
<organism evidence="1 2">
    <name type="scientific">Paralimibaculum aggregatum</name>
    <dbReference type="NCBI Taxonomy" id="3036245"/>
    <lineage>
        <taxon>Bacteria</taxon>
        <taxon>Pseudomonadati</taxon>
        <taxon>Pseudomonadota</taxon>
        <taxon>Alphaproteobacteria</taxon>
        <taxon>Rhodobacterales</taxon>
        <taxon>Paracoccaceae</taxon>
        <taxon>Paralimibaculum</taxon>
    </lineage>
</organism>